<organism evidence="1 2">
    <name type="scientific">Alloscardovia venturai</name>
    <dbReference type="NCBI Taxonomy" id="1769421"/>
    <lineage>
        <taxon>Bacteria</taxon>
        <taxon>Bacillati</taxon>
        <taxon>Actinomycetota</taxon>
        <taxon>Actinomycetes</taxon>
        <taxon>Bifidobacteriales</taxon>
        <taxon>Bifidobacteriaceae</taxon>
        <taxon>Alloscardovia</taxon>
    </lineage>
</organism>
<gene>
    <name evidence="1" type="ORF">ACFQY8_07490</name>
</gene>
<reference evidence="2" key="1">
    <citation type="journal article" date="2019" name="Int. J. Syst. Evol. Microbiol.">
        <title>The Global Catalogue of Microorganisms (GCM) 10K type strain sequencing project: providing services to taxonomists for standard genome sequencing and annotation.</title>
        <authorList>
            <consortium name="The Broad Institute Genomics Platform"/>
            <consortium name="The Broad Institute Genome Sequencing Center for Infectious Disease"/>
            <person name="Wu L."/>
            <person name="Ma J."/>
        </authorList>
    </citation>
    <scope>NUCLEOTIDE SEQUENCE [LARGE SCALE GENOMIC DNA]</scope>
    <source>
        <strain evidence="2">CCM 8604</strain>
    </source>
</reference>
<keyword evidence="2" id="KW-1185">Reference proteome</keyword>
<proteinExistence type="predicted"/>
<dbReference type="Proteomes" id="UP001597036">
    <property type="component" value="Unassembled WGS sequence"/>
</dbReference>
<comment type="caution">
    <text evidence="1">The sequence shown here is derived from an EMBL/GenBank/DDBJ whole genome shotgun (WGS) entry which is preliminary data.</text>
</comment>
<protein>
    <submittedName>
        <fullName evidence="1">Uncharacterized protein</fullName>
    </submittedName>
</protein>
<dbReference type="EMBL" id="JBHTHQ010000023">
    <property type="protein sequence ID" value="MFD0705583.1"/>
    <property type="molecule type" value="Genomic_DNA"/>
</dbReference>
<name>A0ABW2Y9T2_9BIFI</name>
<evidence type="ECO:0000313" key="2">
    <source>
        <dbReference type="Proteomes" id="UP001597036"/>
    </source>
</evidence>
<sequence>MAYRVDVAIPDFWTDIHLDANSAVDISLDITEHLLPLVDEESIEQTQQYVERSLVEAKDQGIIRLSEMFLPAESQPISAYAIVQIMPALAVSDSADELGAIFETLTNMLTHSVTQSDTSIVRLDDGTKAVRLYGIQNIVINNQGDMNPAFVMHTFLPHEDTIIHLLCLTFNTDLMDDFGEAFEAISNTLHVRGTER</sequence>
<evidence type="ECO:0000313" key="1">
    <source>
        <dbReference type="EMBL" id="MFD0705583.1"/>
    </source>
</evidence>
<accession>A0ABW2Y9T2</accession>
<dbReference type="RefSeq" id="WP_377939323.1">
    <property type="nucleotide sequence ID" value="NZ_JBHTHQ010000023.1"/>
</dbReference>